<keyword evidence="2" id="KW-1185">Reference proteome</keyword>
<dbReference type="Pfam" id="PF04883">
    <property type="entry name" value="HK97-gp10_like"/>
    <property type="match status" value="1"/>
</dbReference>
<protein>
    <submittedName>
        <fullName evidence="1">Prophage pi2 protein 37</fullName>
    </submittedName>
</protein>
<dbReference type="AlphaFoldDB" id="A0A0E3WF72"/>
<evidence type="ECO:0000313" key="1">
    <source>
        <dbReference type="EMBL" id="CQR24994.1"/>
    </source>
</evidence>
<dbReference type="Proteomes" id="UP000198604">
    <property type="component" value="Unassembled WGS sequence"/>
</dbReference>
<name>A0A0E3WF72_9STRE</name>
<dbReference type="STRING" id="1608583.BN1356_01337"/>
<dbReference type="EMBL" id="CTEN01000003">
    <property type="protein sequence ID" value="CQR24994.1"/>
    <property type="molecule type" value="Genomic_DNA"/>
</dbReference>
<proteinExistence type="predicted"/>
<evidence type="ECO:0000313" key="2">
    <source>
        <dbReference type="Proteomes" id="UP000198604"/>
    </source>
</evidence>
<organism evidence="1 2">
    <name type="scientific">Streptococcus varani</name>
    <dbReference type="NCBI Taxonomy" id="1608583"/>
    <lineage>
        <taxon>Bacteria</taxon>
        <taxon>Bacillati</taxon>
        <taxon>Bacillota</taxon>
        <taxon>Bacilli</taxon>
        <taxon>Lactobacillales</taxon>
        <taxon>Streptococcaceae</taxon>
        <taxon>Streptococcus</taxon>
    </lineage>
</organism>
<reference evidence="2" key="1">
    <citation type="submission" date="2015-03" db="EMBL/GenBank/DDBJ databases">
        <authorList>
            <person name="Urmite Genomes"/>
        </authorList>
    </citation>
    <scope>NUCLEOTIDE SEQUENCE [LARGE SCALE GENOMIC DNA]</scope>
    <source>
        <strain evidence="2">FF10</strain>
    </source>
</reference>
<sequence>MTKIGLDDLASVIEKELTTYVKGTTDTMREVVEEVTNDAVETLTVTSPKRRGKYAKGWTSRATTDTNTALTKTIHNRTPGLTHLLEDGHAKQNGGRVEGRKHIAPVEKKAIASFEDRLRQKL</sequence>
<accession>A0A0E3WF72</accession>
<dbReference type="RefSeq" id="WP_093650592.1">
    <property type="nucleotide sequence ID" value="NZ_CTEN01000003.1"/>
</dbReference>
<dbReference type="InterPro" id="IPR010064">
    <property type="entry name" value="HK97-gp10_tail"/>
</dbReference>
<dbReference type="OrthoDB" id="1696709at2"/>
<gene>
    <name evidence="1" type="ORF">BN1356_01337</name>
</gene>